<dbReference type="UniPathway" id="UPA00253">
    <property type="reaction ID" value="UER00329"/>
</dbReference>
<dbReference type="SUPFAM" id="SSF53383">
    <property type="entry name" value="PLP-dependent transferases"/>
    <property type="match status" value="1"/>
</dbReference>
<dbReference type="EC" id="3.7.1.3" evidence="4 5"/>
<reference evidence="6 7" key="1">
    <citation type="submission" date="2011-05" db="EMBL/GenBank/DDBJ databases">
        <title>Whole genome sequence of Microlunatus phosphovorus NM-1.</title>
        <authorList>
            <person name="Hosoyama A."/>
            <person name="Sasaki K."/>
            <person name="Harada T."/>
            <person name="Igarashi R."/>
            <person name="Kawakoshi A."/>
            <person name="Sasagawa M."/>
            <person name="Fukada J."/>
            <person name="Nakamura S."/>
            <person name="Katano Y."/>
            <person name="Hanada S."/>
            <person name="Kamagata Y."/>
            <person name="Nakamura N."/>
            <person name="Yamazaki S."/>
            <person name="Fujita N."/>
        </authorList>
    </citation>
    <scope>NUCLEOTIDE SEQUENCE [LARGE SCALE GENOMIC DNA]</scope>
    <source>
        <strain evidence="7">ATCC 700054 / DSM 10555 / JCM 9379 / NBRC 101784 / NCIMB 13414 / VKM Ac-1990 / NM-1</strain>
    </source>
</reference>
<dbReference type="Gene3D" id="3.90.1150.10">
    <property type="entry name" value="Aspartate Aminotransferase, domain 1"/>
    <property type="match status" value="1"/>
</dbReference>
<evidence type="ECO:0000313" key="7">
    <source>
        <dbReference type="Proteomes" id="UP000007947"/>
    </source>
</evidence>
<dbReference type="OrthoDB" id="9812626at2"/>
<dbReference type="AlphaFoldDB" id="F5XJL3"/>
<dbReference type="InterPro" id="IPR015422">
    <property type="entry name" value="PyrdxlP-dep_Trfase_small"/>
</dbReference>
<comment type="function">
    <text evidence="5">Catalyzes the cleavage of L-kynurenine (L-Kyn) and L-3-hydroxykynurenine (L-3OHKyn) into anthranilic acid (AA) and 3-hydroxyanthranilic acid (3-OHAA), respectively.</text>
</comment>
<evidence type="ECO:0000256" key="1">
    <source>
        <dbReference type="ARBA" id="ARBA00022642"/>
    </source>
</evidence>
<keyword evidence="2 5" id="KW-0378">Hydrolase</keyword>
<dbReference type="STRING" id="1032480.MLP_28990"/>
<keyword evidence="1 5" id="KW-0662">Pyridine nucleotide biosynthesis</keyword>
<gene>
    <name evidence="6" type="primary">kynU</name>
    <name evidence="6" type="ordered locus">MLP_28990</name>
</gene>
<dbReference type="PANTHER" id="PTHR14084">
    <property type="entry name" value="KYNURENINASE"/>
    <property type="match status" value="1"/>
</dbReference>
<dbReference type="GO" id="GO:0019441">
    <property type="term" value="P:L-tryptophan catabolic process to kynurenine"/>
    <property type="evidence" value="ECO:0007669"/>
    <property type="project" value="TreeGrafter"/>
</dbReference>
<comment type="subunit">
    <text evidence="5">Homodimer.</text>
</comment>
<comment type="catalytic activity">
    <reaction evidence="5">
        <text>3-hydroxy-L-kynurenine + H2O = 3-hydroxyanthranilate + L-alanine + H(+)</text>
        <dbReference type="Rhea" id="RHEA:25143"/>
        <dbReference type="ChEBI" id="CHEBI:15377"/>
        <dbReference type="ChEBI" id="CHEBI:15378"/>
        <dbReference type="ChEBI" id="CHEBI:36559"/>
        <dbReference type="ChEBI" id="CHEBI:57972"/>
        <dbReference type="ChEBI" id="CHEBI:58125"/>
        <dbReference type="EC" id="3.7.1.3"/>
    </reaction>
</comment>
<dbReference type="GO" id="GO:0030429">
    <property type="term" value="F:kynureninase activity"/>
    <property type="evidence" value="ECO:0007669"/>
    <property type="project" value="UniProtKB-UniRule"/>
</dbReference>
<dbReference type="InterPro" id="IPR015424">
    <property type="entry name" value="PyrdxlP-dep_Trfase"/>
</dbReference>
<comment type="pathway">
    <text evidence="5">Cofactor biosynthesis; NAD(+) biosynthesis; quinolinate from L-kynurenine: step 2/3.</text>
</comment>
<dbReference type="KEGG" id="mph:MLP_28990"/>
<evidence type="ECO:0000313" key="6">
    <source>
        <dbReference type="EMBL" id="BAK35913.1"/>
    </source>
</evidence>
<dbReference type="UniPathway" id="UPA00334">
    <property type="reaction ID" value="UER00455"/>
</dbReference>
<comment type="pathway">
    <text evidence="5">Amino-acid degradation; L-kynurenine degradation; L-alanine and anthranilate from L-kynurenine: step 1/1.</text>
</comment>
<dbReference type="eggNOG" id="COG3844">
    <property type="taxonomic scope" value="Bacteria"/>
</dbReference>
<comment type="similarity">
    <text evidence="5">Belongs to the kynureninase family.</text>
</comment>
<dbReference type="NCBIfam" id="TIGR01814">
    <property type="entry name" value="kynureninase"/>
    <property type="match status" value="1"/>
</dbReference>
<dbReference type="Gene3D" id="3.40.640.10">
    <property type="entry name" value="Type I PLP-dependent aspartate aminotransferase-like (Major domain)"/>
    <property type="match status" value="1"/>
</dbReference>
<protein>
    <recommendedName>
        <fullName evidence="4 5">Kynureninase</fullName>
        <ecNumber evidence="4 5">3.7.1.3</ecNumber>
    </recommendedName>
</protein>
<evidence type="ECO:0000256" key="5">
    <source>
        <dbReference type="PIRNR" id="PIRNR038800"/>
    </source>
</evidence>
<comment type="catalytic activity">
    <reaction evidence="5">
        <text>L-kynurenine + H2O = anthranilate + L-alanine + H(+)</text>
        <dbReference type="Rhea" id="RHEA:16813"/>
        <dbReference type="ChEBI" id="CHEBI:15377"/>
        <dbReference type="ChEBI" id="CHEBI:15378"/>
        <dbReference type="ChEBI" id="CHEBI:16567"/>
        <dbReference type="ChEBI" id="CHEBI:57959"/>
        <dbReference type="ChEBI" id="CHEBI:57972"/>
        <dbReference type="EC" id="3.7.1.3"/>
    </reaction>
</comment>
<keyword evidence="3 5" id="KW-0663">Pyridoxal phosphate</keyword>
<dbReference type="HOGENOM" id="CLU_003433_4_1_11"/>
<dbReference type="GO" id="GO:0097053">
    <property type="term" value="P:L-kynurenine catabolic process"/>
    <property type="evidence" value="ECO:0007669"/>
    <property type="project" value="UniProtKB-UniPathway"/>
</dbReference>
<keyword evidence="7" id="KW-1185">Reference proteome</keyword>
<dbReference type="Pfam" id="PF22580">
    <property type="entry name" value="KYNU_C"/>
    <property type="match status" value="1"/>
</dbReference>
<proteinExistence type="inferred from homology"/>
<dbReference type="PIRSF" id="PIRSF038800">
    <property type="entry name" value="KYNU"/>
    <property type="match status" value="1"/>
</dbReference>
<accession>F5XJL3</accession>
<dbReference type="PANTHER" id="PTHR14084:SF0">
    <property type="entry name" value="KYNURENINASE"/>
    <property type="match status" value="1"/>
</dbReference>
<dbReference type="GO" id="GO:0043420">
    <property type="term" value="P:anthranilate metabolic process"/>
    <property type="evidence" value="ECO:0007669"/>
    <property type="project" value="TreeGrafter"/>
</dbReference>
<dbReference type="InterPro" id="IPR015421">
    <property type="entry name" value="PyrdxlP-dep_Trfase_major"/>
</dbReference>
<dbReference type="InterPro" id="IPR010111">
    <property type="entry name" value="Kynureninase"/>
</dbReference>
<comment type="cofactor">
    <cofactor evidence="5">
        <name>pyridoxal 5'-phosphate</name>
        <dbReference type="ChEBI" id="CHEBI:597326"/>
    </cofactor>
</comment>
<evidence type="ECO:0000256" key="4">
    <source>
        <dbReference type="NCBIfam" id="TIGR01814"/>
    </source>
</evidence>
<organism evidence="6 7">
    <name type="scientific">Microlunatus phosphovorus (strain ATCC 700054 / DSM 10555 / JCM 9379 / NBRC 101784 / NCIMB 13414 / VKM Ac-1990 / NM-1)</name>
    <dbReference type="NCBI Taxonomy" id="1032480"/>
    <lineage>
        <taxon>Bacteria</taxon>
        <taxon>Bacillati</taxon>
        <taxon>Actinomycetota</taxon>
        <taxon>Actinomycetes</taxon>
        <taxon>Propionibacteriales</taxon>
        <taxon>Propionibacteriaceae</taxon>
        <taxon>Microlunatus</taxon>
    </lineage>
</organism>
<sequence>MSELSRTPRELDAGELDAADPLGRFRRHFAGAEDGVVAYLDGNSLGRPVIGASDRLTEFVNEVWSGRLIRAWDESWMDEPTVLGDRLGEVVLGAGRGQTVIGDSTSVLLYKLIRAAVDADPSRTEIVVDRENFPTDRFILQGIAAERGLTLRWLEPDRTGGVRPAELAEVLTDRTALVVLSHVAYRSGFLADAAAITTMAHRAGALILWDVCHSVGSVPLRLDDWQVDLAVGCTYKYLNGGPGSPAFCYVRADLQSRLQQPIWGWMGADDPFAMGPDYRPADGIRRFLTGTPPIVAMQPLKLMLELIADAGIDAIRAKSIVLTEYAVELVDERLASLGVTLASPRDPDCRGSHVTIEHPRFREVCAQLWQRGVIPDFRAPNGIRIGLSPLSTSFAELELGIDAIRTVLRDAGA</sequence>
<dbReference type="RefSeq" id="WP_013863782.1">
    <property type="nucleotide sequence ID" value="NC_015635.1"/>
</dbReference>
<dbReference type="GO" id="GO:0005737">
    <property type="term" value="C:cytoplasm"/>
    <property type="evidence" value="ECO:0007669"/>
    <property type="project" value="UniProtKB-UniRule"/>
</dbReference>
<dbReference type="GO" id="GO:0030170">
    <property type="term" value="F:pyridoxal phosphate binding"/>
    <property type="evidence" value="ECO:0007669"/>
    <property type="project" value="UniProtKB-UniRule"/>
</dbReference>
<dbReference type="EMBL" id="AP012204">
    <property type="protein sequence ID" value="BAK35913.1"/>
    <property type="molecule type" value="Genomic_DNA"/>
</dbReference>
<evidence type="ECO:0000256" key="3">
    <source>
        <dbReference type="ARBA" id="ARBA00022898"/>
    </source>
</evidence>
<dbReference type="GO" id="GO:0009435">
    <property type="term" value="P:NAD+ biosynthetic process"/>
    <property type="evidence" value="ECO:0007669"/>
    <property type="project" value="UniProtKB-UniRule"/>
</dbReference>
<evidence type="ECO:0000256" key="2">
    <source>
        <dbReference type="ARBA" id="ARBA00022801"/>
    </source>
</evidence>
<name>F5XJL3_MICPN</name>
<dbReference type="Proteomes" id="UP000007947">
    <property type="component" value="Chromosome"/>
</dbReference>